<feature type="transmembrane region" description="Helical" evidence="5">
    <location>
        <begin position="119"/>
        <end position="141"/>
    </location>
</feature>
<keyword evidence="4 5" id="KW-0472">Membrane</keyword>
<accession>A0A8X8H1E6</accession>
<keyword evidence="3 5" id="KW-1133">Transmembrane helix</keyword>
<feature type="transmembrane region" description="Helical" evidence="5">
    <location>
        <begin position="153"/>
        <end position="176"/>
    </location>
</feature>
<feature type="transmembrane region" description="Helical" evidence="5">
    <location>
        <begin position="56"/>
        <end position="74"/>
    </location>
</feature>
<dbReference type="PANTHER" id="PTHR43483">
    <property type="entry name" value="MEMBRANE TRANSPORTER PROTEIN HI_0806-RELATED"/>
    <property type="match status" value="1"/>
</dbReference>
<protein>
    <recommendedName>
        <fullName evidence="5">Probable membrane transporter protein</fullName>
    </recommendedName>
</protein>
<dbReference type="InterPro" id="IPR002781">
    <property type="entry name" value="TM_pro_TauE-like"/>
</dbReference>
<organism evidence="6 7">
    <name type="scientific">Fertoeibacter niger</name>
    <dbReference type="NCBI Taxonomy" id="2656921"/>
    <lineage>
        <taxon>Bacteria</taxon>
        <taxon>Pseudomonadati</taxon>
        <taxon>Pseudomonadota</taxon>
        <taxon>Alphaproteobacteria</taxon>
        <taxon>Rhodobacterales</taxon>
        <taxon>Paracoccaceae</taxon>
        <taxon>Fertoeibacter</taxon>
    </lineage>
</organism>
<evidence type="ECO:0000313" key="7">
    <source>
        <dbReference type="Proteomes" id="UP000484076"/>
    </source>
</evidence>
<feature type="transmembrane region" description="Helical" evidence="5">
    <location>
        <begin position="258"/>
        <end position="275"/>
    </location>
</feature>
<comment type="caution">
    <text evidence="6">The sequence shown here is derived from an EMBL/GenBank/DDBJ whole genome shotgun (WGS) entry which is preliminary data.</text>
</comment>
<keyword evidence="7" id="KW-1185">Reference proteome</keyword>
<dbReference type="GO" id="GO:0005886">
    <property type="term" value="C:plasma membrane"/>
    <property type="evidence" value="ECO:0007669"/>
    <property type="project" value="UniProtKB-SubCell"/>
</dbReference>
<dbReference type="Pfam" id="PF01925">
    <property type="entry name" value="TauE"/>
    <property type="match status" value="1"/>
</dbReference>
<sequence>MTDLLDPATLLPMIGALALAGALLGFLAGLFGIGGGAISVPVFYEMFQTLGHAPDVAMPLAVGTSLAVIIPTSIQSSRGHFKRGTVDMDLLRVWALPVLAGVVLGSVIARYAEPQVFQLVFMVVAAVNAAKLLSGGAGWRLRDNLPSRGALRLYGGGVGLVSALMGIGGGAVSNLILTLHNVPIHRAVSTAAGVGVLIAIPGTLGYIAAGWGRPGLPPDAIGFVSLVTFALTIPTSLLTTRFGVALAHRLSRKHLERAFGLFLLAVCLRFLWAILAQ</sequence>
<evidence type="ECO:0000256" key="2">
    <source>
        <dbReference type="ARBA" id="ARBA00022692"/>
    </source>
</evidence>
<feature type="transmembrane region" description="Helical" evidence="5">
    <location>
        <begin position="188"/>
        <end position="209"/>
    </location>
</feature>
<gene>
    <name evidence="6" type="ORF">GEU84_008775</name>
</gene>
<feature type="transmembrane region" description="Helical" evidence="5">
    <location>
        <begin position="12"/>
        <end position="44"/>
    </location>
</feature>
<evidence type="ECO:0000256" key="3">
    <source>
        <dbReference type="ARBA" id="ARBA00022989"/>
    </source>
</evidence>
<reference evidence="6" key="1">
    <citation type="submission" date="2020-05" db="EMBL/GenBank/DDBJ databases">
        <title>Fertoebacter nigrum gen. nov., sp. nov., a new member of the family Rhodobacteraceae.</title>
        <authorList>
            <person name="Szuroczki S."/>
            <person name="Abbaszade G."/>
            <person name="Buni D."/>
            <person name="Schumann P."/>
            <person name="Toth E."/>
        </authorList>
    </citation>
    <scope>NUCLEOTIDE SEQUENCE</scope>
    <source>
        <strain evidence="6">RG-N-1a</strain>
    </source>
</reference>
<keyword evidence="5" id="KW-1003">Cell membrane</keyword>
<name>A0A8X8H1E6_9RHOB</name>
<dbReference type="PANTHER" id="PTHR43483:SF3">
    <property type="entry name" value="MEMBRANE TRANSPORTER PROTEIN HI_0806-RELATED"/>
    <property type="match status" value="1"/>
</dbReference>
<evidence type="ECO:0000256" key="5">
    <source>
        <dbReference type="RuleBase" id="RU363041"/>
    </source>
</evidence>
<evidence type="ECO:0000256" key="1">
    <source>
        <dbReference type="ARBA" id="ARBA00004141"/>
    </source>
</evidence>
<keyword evidence="2 5" id="KW-0812">Transmembrane</keyword>
<evidence type="ECO:0000256" key="4">
    <source>
        <dbReference type="ARBA" id="ARBA00023136"/>
    </source>
</evidence>
<feature type="transmembrane region" description="Helical" evidence="5">
    <location>
        <begin position="94"/>
        <end position="112"/>
    </location>
</feature>
<dbReference type="RefSeq" id="WP_174539588.1">
    <property type="nucleotide sequence ID" value="NZ_WHUT02000004.1"/>
</dbReference>
<comment type="similarity">
    <text evidence="5">Belongs to the 4-toluene sulfonate uptake permease (TSUP) (TC 2.A.102) family.</text>
</comment>
<comment type="subcellular location">
    <subcellularLocation>
        <location evidence="5">Cell membrane</location>
        <topology evidence="5">Multi-pass membrane protein</topology>
    </subcellularLocation>
    <subcellularLocation>
        <location evidence="1">Membrane</location>
        <topology evidence="1">Multi-pass membrane protein</topology>
    </subcellularLocation>
</comment>
<dbReference type="AlphaFoldDB" id="A0A8X8H1E6"/>
<feature type="transmembrane region" description="Helical" evidence="5">
    <location>
        <begin position="221"/>
        <end position="246"/>
    </location>
</feature>
<proteinExistence type="inferred from homology"/>
<evidence type="ECO:0000313" key="6">
    <source>
        <dbReference type="EMBL" id="NUB44474.1"/>
    </source>
</evidence>
<dbReference type="Proteomes" id="UP000484076">
    <property type="component" value="Unassembled WGS sequence"/>
</dbReference>
<dbReference type="EMBL" id="WHUT02000004">
    <property type="protein sequence ID" value="NUB44474.1"/>
    <property type="molecule type" value="Genomic_DNA"/>
</dbReference>